<dbReference type="InterPro" id="IPR000415">
    <property type="entry name" value="Nitroreductase-like"/>
</dbReference>
<sequence length="330" mass="35526">MPATPVPTDVVVDALRLACRAPSLHNSQPWRWVVASPRVQLFADPTRLLRGADSSGREALISCGAALHHFRVAMAAGGWATTVERFPDTQNRLHLADIIFAPAGSVSPEETARADAILLRHSERLPLAAPHDWGGLTDPAETVTGTGVVRVDHLLDDDRPTLAEASRLTELLRSGDAIYQRELALTTGDFMSHEGIPRAALVSERQRRQVDVGRTFPADSVPRRHGHLVDDHSAILVLSTVDESHDSVLRCGEVLSAVLLDATTAGMATCTVSHVIELPPGREVVAALLGTGTFPQVLVRVGRPSTLDPPPPATPRRPLDEVVELRRSTA</sequence>
<reference evidence="2 3" key="1">
    <citation type="journal article" date="2019" name="Emerg. Microbes Infect.">
        <title>Comprehensive subspecies identification of 175 nontuberculous mycobacteria species based on 7547 genomic profiles.</title>
        <authorList>
            <person name="Matsumoto Y."/>
            <person name="Kinjo T."/>
            <person name="Motooka D."/>
            <person name="Nabeya D."/>
            <person name="Jung N."/>
            <person name="Uechi K."/>
            <person name="Horii T."/>
            <person name="Iida T."/>
            <person name="Fujita J."/>
            <person name="Nakamura S."/>
        </authorList>
    </citation>
    <scope>NUCLEOTIDE SEQUENCE [LARGE SCALE GENOMIC DNA]</scope>
    <source>
        <strain evidence="2 3">JCM 6396</strain>
    </source>
</reference>
<dbReference type="NCBIfam" id="NF047509">
    <property type="entry name" value="Rv3131_FMN_oxido"/>
    <property type="match status" value="1"/>
</dbReference>
<dbReference type="KEGG" id="mdu:MDUV_17900"/>
<dbReference type="AlphaFoldDB" id="A0A7I7JYG1"/>
<dbReference type="PANTHER" id="PTHR23026:SF123">
    <property type="entry name" value="NAD(P)H NITROREDUCTASE RV3131-RELATED"/>
    <property type="match status" value="1"/>
</dbReference>
<dbReference type="EMBL" id="AP022563">
    <property type="protein sequence ID" value="BBX16930.1"/>
    <property type="molecule type" value="Genomic_DNA"/>
</dbReference>
<feature type="region of interest" description="Disordered" evidence="1">
    <location>
        <begin position="302"/>
        <end position="330"/>
    </location>
</feature>
<feature type="compositionally biased region" description="Basic and acidic residues" evidence="1">
    <location>
        <begin position="317"/>
        <end position="330"/>
    </location>
</feature>
<evidence type="ECO:0000313" key="2">
    <source>
        <dbReference type="EMBL" id="BBX16930.1"/>
    </source>
</evidence>
<name>A0A7I7JYG1_9MYCO</name>
<protein>
    <submittedName>
        <fullName evidence="2">Putative NAD(P)H nitroreductase acg</fullName>
    </submittedName>
</protein>
<gene>
    <name evidence="2" type="primary">acg_1</name>
    <name evidence="2" type="ORF">MDUV_17900</name>
</gene>
<dbReference type="RefSeq" id="WP_098006073.1">
    <property type="nucleotide sequence ID" value="NZ_AP022563.1"/>
</dbReference>
<dbReference type="PANTHER" id="PTHR23026">
    <property type="entry name" value="NADPH NITROREDUCTASE"/>
    <property type="match status" value="1"/>
</dbReference>
<accession>A0A7I7JYG1</accession>
<keyword evidence="3" id="KW-1185">Reference proteome</keyword>
<dbReference type="Proteomes" id="UP000467006">
    <property type="component" value="Chromosome"/>
</dbReference>
<organism evidence="2 3">
    <name type="scientific">Mycolicibacterium duvalii</name>
    <dbReference type="NCBI Taxonomy" id="39688"/>
    <lineage>
        <taxon>Bacteria</taxon>
        <taxon>Bacillati</taxon>
        <taxon>Actinomycetota</taxon>
        <taxon>Actinomycetes</taxon>
        <taxon>Mycobacteriales</taxon>
        <taxon>Mycobacteriaceae</taxon>
        <taxon>Mycolicibacterium</taxon>
    </lineage>
</organism>
<evidence type="ECO:0000313" key="3">
    <source>
        <dbReference type="Proteomes" id="UP000467006"/>
    </source>
</evidence>
<dbReference type="OrthoDB" id="8156917at2"/>
<dbReference type="GO" id="GO:0016491">
    <property type="term" value="F:oxidoreductase activity"/>
    <property type="evidence" value="ECO:0007669"/>
    <property type="project" value="InterPro"/>
</dbReference>
<proteinExistence type="predicted"/>
<dbReference type="SUPFAM" id="SSF55469">
    <property type="entry name" value="FMN-dependent nitroreductase-like"/>
    <property type="match status" value="2"/>
</dbReference>
<dbReference type="InterPro" id="IPR050627">
    <property type="entry name" value="Nitroreductase/BluB"/>
</dbReference>
<dbReference type="Gene3D" id="3.40.109.10">
    <property type="entry name" value="NADH Oxidase"/>
    <property type="match status" value="2"/>
</dbReference>
<evidence type="ECO:0000256" key="1">
    <source>
        <dbReference type="SAM" id="MobiDB-lite"/>
    </source>
</evidence>